<name>A0ABP3UQB0_9CLOT</name>
<evidence type="ECO:0000256" key="1">
    <source>
        <dbReference type="SAM" id="Phobius"/>
    </source>
</evidence>
<feature type="transmembrane region" description="Helical" evidence="1">
    <location>
        <begin position="139"/>
        <end position="156"/>
    </location>
</feature>
<keyword evidence="1" id="KW-0812">Transmembrane</keyword>
<dbReference type="RefSeq" id="WP_343760539.1">
    <property type="nucleotide sequence ID" value="NZ_BAAACG010000008.1"/>
</dbReference>
<comment type="caution">
    <text evidence="2">The sequence shown here is derived from an EMBL/GenBank/DDBJ whole genome shotgun (WGS) entry which is preliminary data.</text>
</comment>
<organism evidence="2 3">
    <name type="scientific">Clostridium oceanicum</name>
    <dbReference type="NCBI Taxonomy" id="1543"/>
    <lineage>
        <taxon>Bacteria</taxon>
        <taxon>Bacillati</taxon>
        <taxon>Bacillota</taxon>
        <taxon>Clostridia</taxon>
        <taxon>Eubacteriales</taxon>
        <taxon>Clostridiaceae</taxon>
        <taxon>Clostridium</taxon>
    </lineage>
</organism>
<reference evidence="3" key="1">
    <citation type="journal article" date="2019" name="Int. J. Syst. Evol. Microbiol.">
        <title>The Global Catalogue of Microorganisms (GCM) 10K type strain sequencing project: providing services to taxonomists for standard genome sequencing and annotation.</title>
        <authorList>
            <consortium name="The Broad Institute Genomics Platform"/>
            <consortium name="The Broad Institute Genome Sequencing Center for Infectious Disease"/>
            <person name="Wu L."/>
            <person name="Ma J."/>
        </authorList>
    </citation>
    <scope>NUCLEOTIDE SEQUENCE [LARGE SCALE GENOMIC DNA]</scope>
    <source>
        <strain evidence="3">JCM 1407</strain>
    </source>
</reference>
<gene>
    <name evidence="2" type="ORF">GCM10008906_15700</name>
</gene>
<keyword evidence="3" id="KW-1185">Reference proteome</keyword>
<protein>
    <submittedName>
        <fullName evidence="2">Uncharacterized protein</fullName>
    </submittedName>
</protein>
<feature type="transmembrane region" description="Helical" evidence="1">
    <location>
        <begin position="84"/>
        <end position="107"/>
    </location>
</feature>
<evidence type="ECO:0000313" key="3">
    <source>
        <dbReference type="Proteomes" id="UP001501510"/>
    </source>
</evidence>
<keyword evidence="1" id="KW-1133">Transmembrane helix</keyword>
<dbReference type="Gene3D" id="1.10.1760.20">
    <property type="match status" value="1"/>
</dbReference>
<evidence type="ECO:0000313" key="2">
    <source>
        <dbReference type="EMBL" id="GAA0738369.1"/>
    </source>
</evidence>
<dbReference type="EMBL" id="BAAACG010000008">
    <property type="protein sequence ID" value="GAA0738369.1"/>
    <property type="molecule type" value="Genomic_DNA"/>
</dbReference>
<proteinExistence type="predicted"/>
<dbReference type="Proteomes" id="UP001501510">
    <property type="component" value="Unassembled WGS sequence"/>
</dbReference>
<accession>A0ABP3UQB0</accession>
<feature type="transmembrane region" description="Helical" evidence="1">
    <location>
        <begin position="20"/>
        <end position="46"/>
    </location>
</feature>
<keyword evidence="1" id="KW-0472">Membrane</keyword>
<sequence length="160" mass="18519">MVTEYAKIFFYVPNLLVNNIVGTVIVSTLLGPIWGIFVIIISDLIFNSFGIGQKFMLIILISKLLEPTIIGIINHKKNKKICRVIITIFILSFIIPFVEIIASTYTYQYTTEVYNFIEHIKISITMYLEFLKNDYLNNLSSYILSFIISTPILYLFNKKN</sequence>